<dbReference type="OrthoDB" id="10261556at2759"/>
<comment type="caution">
    <text evidence="1">The sequence shown here is derived from an EMBL/GenBank/DDBJ whole genome shotgun (WGS) entry which is preliminary data.</text>
</comment>
<reference evidence="1 2" key="1">
    <citation type="journal article" date="2018" name="G3 (Bethesda)">
        <title>Phylogenetic and Phylogenomic Definition of Rhizopus Species.</title>
        <authorList>
            <person name="Gryganskyi A.P."/>
            <person name="Golan J."/>
            <person name="Dolatabadi S."/>
            <person name="Mondo S."/>
            <person name="Robb S."/>
            <person name="Idnurm A."/>
            <person name="Muszewska A."/>
            <person name="Steczkiewicz K."/>
            <person name="Masonjones S."/>
            <person name="Liao H.L."/>
            <person name="Gajdeczka M.T."/>
            <person name="Anike F."/>
            <person name="Vuek A."/>
            <person name="Anishchenko I.M."/>
            <person name="Voigt K."/>
            <person name="de Hoog G.S."/>
            <person name="Smith M.E."/>
            <person name="Heitman J."/>
            <person name="Vilgalys R."/>
            <person name="Stajich J.E."/>
        </authorList>
    </citation>
    <scope>NUCLEOTIDE SEQUENCE [LARGE SCALE GENOMIC DNA]</scope>
    <source>
        <strain evidence="1 2">LSU 92-RS-03</strain>
    </source>
</reference>
<protein>
    <submittedName>
        <fullName evidence="1">Uncharacterized protein</fullName>
    </submittedName>
</protein>
<name>A0A367KU33_RHIST</name>
<sequence length="168" mass="19097">MAKCAQGYVTCRKITSDQSCGICDNCTGPQESVHIKNIRPVAEAIVRLCMLLKDLNERVTMAKLVQMVQGRGLGIAKTRVQQDDRIQIPIDKTYTEYDIERILNHLISEGYLREDFLFTPYSTITYIVTGQFAKDALRNSGRAIELAFLSTEDKPTNKKRKVEYICLD</sequence>
<dbReference type="EMBL" id="PJQM01000320">
    <property type="protein sequence ID" value="RCI05715.1"/>
    <property type="molecule type" value="Genomic_DNA"/>
</dbReference>
<dbReference type="STRING" id="4846.A0A367KU33"/>
<dbReference type="AlphaFoldDB" id="A0A367KU33"/>
<dbReference type="InterPro" id="IPR036388">
    <property type="entry name" value="WH-like_DNA-bd_sf"/>
</dbReference>
<evidence type="ECO:0000313" key="1">
    <source>
        <dbReference type="EMBL" id="RCI05715.1"/>
    </source>
</evidence>
<keyword evidence="2" id="KW-1185">Reference proteome</keyword>
<accession>A0A367KU33</accession>
<organism evidence="1 2">
    <name type="scientific">Rhizopus stolonifer</name>
    <name type="common">Rhizopus nigricans</name>
    <dbReference type="NCBI Taxonomy" id="4846"/>
    <lineage>
        <taxon>Eukaryota</taxon>
        <taxon>Fungi</taxon>
        <taxon>Fungi incertae sedis</taxon>
        <taxon>Mucoromycota</taxon>
        <taxon>Mucoromycotina</taxon>
        <taxon>Mucoromycetes</taxon>
        <taxon>Mucorales</taxon>
        <taxon>Mucorineae</taxon>
        <taxon>Rhizopodaceae</taxon>
        <taxon>Rhizopus</taxon>
    </lineage>
</organism>
<proteinExistence type="predicted"/>
<dbReference type="Proteomes" id="UP000253551">
    <property type="component" value="Unassembled WGS sequence"/>
</dbReference>
<evidence type="ECO:0000313" key="2">
    <source>
        <dbReference type="Proteomes" id="UP000253551"/>
    </source>
</evidence>
<dbReference type="Gene3D" id="1.10.10.10">
    <property type="entry name" value="Winged helix-like DNA-binding domain superfamily/Winged helix DNA-binding domain"/>
    <property type="match status" value="1"/>
</dbReference>
<gene>
    <name evidence="1" type="ORF">CU098_013197</name>
</gene>